<comment type="catalytic activity">
    <reaction evidence="5">
        <text>2-hydroxy-5-methylsulfanyl-3-oxopent-1-enyl phosphate + H2O = 1,2-dihydroxy-5-(methylsulfanyl)pent-1-en-3-one + phosphate</text>
        <dbReference type="Rhea" id="RHEA:14481"/>
        <dbReference type="ChEBI" id="CHEBI:15377"/>
        <dbReference type="ChEBI" id="CHEBI:43474"/>
        <dbReference type="ChEBI" id="CHEBI:49252"/>
        <dbReference type="ChEBI" id="CHEBI:59505"/>
        <dbReference type="EC" id="3.1.3.87"/>
    </reaction>
</comment>
<comment type="similarity">
    <text evidence="5">Belongs to the HAD-like hydrolase superfamily. MtnX family.</text>
</comment>
<dbReference type="GO" id="GO:0036424">
    <property type="term" value="F:L-phosphoserine phosphatase activity"/>
    <property type="evidence" value="ECO:0007669"/>
    <property type="project" value="TreeGrafter"/>
</dbReference>
<dbReference type="PANTHER" id="PTHR43344">
    <property type="entry name" value="PHOSPHOSERINE PHOSPHATASE"/>
    <property type="match status" value="1"/>
</dbReference>
<dbReference type="GO" id="GO:0000287">
    <property type="term" value="F:magnesium ion binding"/>
    <property type="evidence" value="ECO:0007669"/>
    <property type="project" value="TreeGrafter"/>
</dbReference>
<dbReference type="GO" id="GO:0006564">
    <property type="term" value="P:L-serine biosynthetic process"/>
    <property type="evidence" value="ECO:0007669"/>
    <property type="project" value="TreeGrafter"/>
</dbReference>
<dbReference type="InterPro" id="IPR017718">
    <property type="entry name" value="HAD-SF_hydro_IB_MtnX"/>
</dbReference>
<evidence type="ECO:0000313" key="7">
    <source>
        <dbReference type="EMBL" id="AOH55299.1"/>
    </source>
</evidence>
<dbReference type="GO" id="GO:0005737">
    <property type="term" value="C:cytoplasm"/>
    <property type="evidence" value="ECO:0007669"/>
    <property type="project" value="TreeGrafter"/>
</dbReference>
<gene>
    <name evidence="5" type="primary">mtnX</name>
    <name evidence="7" type="ORF">ABE28_013140</name>
</gene>
<dbReference type="Proteomes" id="UP000077926">
    <property type="component" value="Chromosome"/>
</dbReference>
<sequence>MKPIIFCDFDGTITNTDNIISIMKKFAPPEWERLKDDVLRQKISISSGVGEMFSLLDSDLKAEIIQFVKEKAHIRPGFHDFVEYTKQAGFPLYIVSGGMDFFIAPLLNDILPTGTVFCNNAHFDKKKIYIEWPHACDEQCNNECGCCKPSIMRQMAGADDFMYVIGDSVTDFEAAKRADFVIARDILLEKCISEGLPHRGFETFYDVMEILKQREEVKS</sequence>
<organism evidence="7 8">
    <name type="scientific">Peribacillus muralis</name>
    <dbReference type="NCBI Taxonomy" id="264697"/>
    <lineage>
        <taxon>Bacteria</taxon>
        <taxon>Bacillati</taxon>
        <taxon>Bacillota</taxon>
        <taxon>Bacilli</taxon>
        <taxon>Bacillales</taxon>
        <taxon>Bacillaceae</taxon>
        <taxon>Peribacillus</taxon>
    </lineage>
</organism>
<dbReference type="PANTHER" id="PTHR43344:SF21">
    <property type="entry name" value="POLYOL PHOSPHATE PHOSPHATASE PYP1"/>
    <property type="match status" value="1"/>
</dbReference>
<dbReference type="InterPro" id="IPR006384">
    <property type="entry name" value="HAD_hydro_PyrdxlP_Pase-like"/>
</dbReference>
<keyword evidence="4 5" id="KW-0486">Methionine biosynthesis</keyword>
<dbReference type="CDD" id="cd07524">
    <property type="entry name" value="HAD_Pase"/>
    <property type="match status" value="1"/>
</dbReference>
<dbReference type="InterPro" id="IPR023214">
    <property type="entry name" value="HAD_sf"/>
</dbReference>
<dbReference type="NCBIfam" id="TIGR01489">
    <property type="entry name" value="DKMTPPase-SF"/>
    <property type="match status" value="1"/>
</dbReference>
<dbReference type="InterPro" id="IPR036412">
    <property type="entry name" value="HAD-like_sf"/>
</dbReference>
<comment type="similarity">
    <text evidence="1">Belongs to the HAD-like hydrolase superfamily. SerB family.</text>
</comment>
<dbReference type="GO" id="GO:0019509">
    <property type="term" value="P:L-methionine salvage from methylthioadenosine"/>
    <property type="evidence" value="ECO:0007669"/>
    <property type="project" value="UniProtKB-UniRule"/>
</dbReference>
<dbReference type="InterPro" id="IPR050582">
    <property type="entry name" value="HAD-like_SerB"/>
</dbReference>
<keyword evidence="2 5" id="KW-0028">Amino-acid biosynthesis</keyword>
<evidence type="ECO:0000256" key="5">
    <source>
        <dbReference type="HAMAP-Rule" id="MF_01680"/>
    </source>
</evidence>
<dbReference type="HAMAP" id="MF_01680">
    <property type="entry name" value="Salvage_MtnX"/>
    <property type="match status" value="1"/>
</dbReference>
<dbReference type="EMBL" id="CP017080">
    <property type="protein sequence ID" value="AOH55299.1"/>
    <property type="molecule type" value="Genomic_DNA"/>
</dbReference>
<keyword evidence="8" id="KW-1185">Reference proteome</keyword>
<dbReference type="Gene3D" id="3.40.50.1000">
    <property type="entry name" value="HAD superfamily/HAD-like"/>
    <property type="match status" value="1"/>
</dbReference>
<evidence type="ECO:0000256" key="3">
    <source>
        <dbReference type="ARBA" id="ARBA00022801"/>
    </source>
</evidence>
<evidence type="ECO:0000256" key="4">
    <source>
        <dbReference type="ARBA" id="ARBA00023167"/>
    </source>
</evidence>
<name>A0A1B3XQ15_9BACI</name>
<proteinExistence type="inferred from homology"/>
<comment type="pathway">
    <text evidence="5">Amino-acid biosynthesis; L-methionine biosynthesis via salvage pathway; L-methionine from S-methyl-5-thio-alpha-D-ribose 1-phosphate: step 4/6.</text>
</comment>
<protein>
    <recommendedName>
        <fullName evidence="5 6">2-hydroxy-3-keto-5-methylthiopentenyl-1-phosphate phosphatase</fullName>
        <shortName evidence="5">HK-MTPenyl-1-P phosphatase</shortName>
        <ecNumber evidence="5 6">3.1.3.87</ecNumber>
    </recommendedName>
</protein>
<dbReference type="Gene3D" id="3.90.1470.20">
    <property type="match status" value="1"/>
</dbReference>
<evidence type="ECO:0000256" key="1">
    <source>
        <dbReference type="ARBA" id="ARBA00009184"/>
    </source>
</evidence>
<dbReference type="GO" id="GO:0043716">
    <property type="term" value="F:2-hydroxy-3-keto-5-methylthiopentenyl-1-phosphate phosphatase activity"/>
    <property type="evidence" value="ECO:0007669"/>
    <property type="project" value="UniProtKB-UniRule"/>
</dbReference>
<dbReference type="SUPFAM" id="SSF56784">
    <property type="entry name" value="HAD-like"/>
    <property type="match status" value="1"/>
</dbReference>
<dbReference type="NCBIfam" id="TIGR03333">
    <property type="entry name" value="salvage_mtnX"/>
    <property type="match status" value="1"/>
</dbReference>
<dbReference type="EC" id="3.1.3.87" evidence="5 6"/>
<reference evidence="7 8" key="1">
    <citation type="submission" date="2016-08" db="EMBL/GenBank/DDBJ databases">
        <title>Complete genome sequence of Bacillus muralis G25-68, a strain with toxicity to nematodes.</title>
        <authorList>
            <person name="Zheng Z."/>
        </authorList>
    </citation>
    <scope>NUCLEOTIDE SEQUENCE [LARGE SCALE GENOMIC DNA]</scope>
    <source>
        <strain evidence="7 8">G25-68</strain>
    </source>
</reference>
<dbReference type="AlphaFoldDB" id="A0A1B3XQ15"/>
<accession>A0A1B3XQ15</accession>
<dbReference type="RefSeq" id="WP_064467339.1">
    <property type="nucleotide sequence ID" value="NZ_CP017080.1"/>
</dbReference>
<dbReference type="NCBIfam" id="TIGR01488">
    <property type="entry name" value="HAD-SF-IB"/>
    <property type="match status" value="1"/>
</dbReference>
<evidence type="ECO:0000256" key="2">
    <source>
        <dbReference type="ARBA" id="ARBA00022605"/>
    </source>
</evidence>
<dbReference type="Pfam" id="PF12710">
    <property type="entry name" value="HAD"/>
    <property type="match status" value="1"/>
</dbReference>
<evidence type="ECO:0000256" key="6">
    <source>
        <dbReference type="NCBIfam" id="TIGR03333"/>
    </source>
</evidence>
<dbReference type="OrthoDB" id="9804940at2"/>
<dbReference type="NCBIfam" id="NF007103">
    <property type="entry name" value="PRK09552.1"/>
    <property type="match status" value="1"/>
</dbReference>
<evidence type="ECO:0000313" key="8">
    <source>
        <dbReference type="Proteomes" id="UP000077926"/>
    </source>
</evidence>
<dbReference type="UniPathway" id="UPA00904">
    <property type="reaction ID" value="UER00877"/>
</dbReference>
<dbReference type="STRING" id="264697.ABE28_013140"/>
<keyword evidence="3 5" id="KW-0378">Hydrolase</keyword>
<comment type="function">
    <text evidence="5">Dephosphorylates 2-hydroxy-3-keto-5-methylthiopentenyl-1-phosphate (HK-MTPenyl-1-P) yielding 1,2-dihydroxy-3-keto-5-methylthiopentene (DHK-MTPene).</text>
</comment>
<dbReference type="KEGG" id="bmur:ABE28_013140"/>